<reference evidence="2 3" key="1">
    <citation type="submission" date="2011-08" db="EMBL/GenBank/DDBJ databases">
        <authorList>
            <person name="Weinstock G."/>
            <person name="Sodergren E."/>
            <person name="Clifton S."/>
            <person name="Fulton L."/>
            <person name="Fulton B."/>
            <person name="Courtney L."/>
            <person name="Fronick C."/>
            <person name="Harrison M."/>
            <person name="Strong C."/>
            <person name="Farmer C."/>
            <person name="Delahaunty K."/>
            <person name="Markovic C."/>
            <person name="Hall O."/>
            <person name="Minx P."/>
            <person name="Tomlinson C."/>
            <person name="Mitreva M."/>
            <person name="Hou S."/>
            <person name="Chen J."/>
            <person name="Wollam A."/>
            <person name="Pepin K.H."/>
            <person name="Johnson M."/>
            <person name="Bhonagiri V."/>
            <person name="Zhang X."/>
            <person name="Suruliraj S."/>
            <person name="Warren W."/>
            <person name="Chinwalla A."/>
            <person name="Mardis E.R."/>
            <person name="Wilson R.K."/>
        </authorList>
    </citation>
    <scope>NUCLEOTIDE SEQUENCE [LARGE SCALE GENOMIC DNA]</scope>
    <source>
        <strain evidence="2 3">ATCC 51873</strain>
    </source>
</reference>
<evidence type="ECO:0000313" key="3">
    <source>
        <dbReference type="Proteomes" id="UP000005959"/>
    </source>
</evidence>
<dbReference type="AlphaFoldDB" id="G9Y6T8"/>
<protein>
    <submittedName>
        <fullName evidence="2">Uncharacterized protein</fullName>
    </submittedName>
</protein>
<evidence type="ECO:0000256" key="1">
    <source>
        <dbReference type="SAM" id="MobiDB-lite"/>
    </source>
</evidence>
<organism evidence="2 3">
    <name type="scientific">Hafnia alvei ATCC 51873</name>
    <dbReference type="NCBI Taxonomy" id="1002364"/>
    <lineage>
        <taxon>Bacteria</taxon>
        <taxon>Pseudomonadati</taxon>
        <taxon>Pseudomonadota</taxon>
        <taxon>Gammaproteobacteria</taxon>
        <taxon>Enterobacterales</taxon>
        <taxon>Hafniaceae</taxon>
        <taxon>Hafnia</taxon>
    </lineage>
</organism>
<accession>G9Y6T8</accession>
<feature type="region of interest" description="Disordered" evidence="1">
    <location>
        <begin position="1"/>
        <end position="31"/>
    </location>
</feature>
<gene>
    <name evidence="2" type="ORF">HMPREF0454_02308</name>
</gene>
<feature type="compositionally biased region" description="Polar residues" evidence="1">
    <location>
        <begin position="8"/>
        <end position="22"/>
    </location>
</feature>
<dbReference type="Proteomes" id="UP000005959">
    <property type="component" value="Unassembled WGS sequence"/>
</dbReference>
<proteinExistence type="predicted"/>
<comment type="caution">
    <text evidence="2">The sequence shown here is derived from an EMBL/GenBank/DDBJ whole genome shotgun (WGS) entry which is preliminary data.</text>
</comment>
<dbReference type="HOGENOM" id="CLU_2973128_0_0_6"/>
<name>G9Y6T8_HAFAL</name>
<evidence type="ECO:0000313" key="2">
    <source>
        <dbReference type="EMBL" id="EHM42603.1"/>
    </source>
</evidence>
<dbReference type="EMBL" id="AGCI01000049">
    <property type="protein sequence ID" value="EHM42603.1"/>
    <property type="molecule type" value="Genomic_DNA"/>
</dbReference>
<sequence length="58" mass="6391">MELHQGGKQETNSSGTNLTSQRLAFGEGQEPLINPDELTLVSYDSGELTQLAQMQRQI</sequence>